<feature type="non-terminal residue" evidence="1">
    <location>
        <position position="1"/>
    </location>
</feature>
<evidence type="ECO:0000313" key="1">
    <source>
        <dbReference type="EMBL" id="GAW93072.1"/>
    </source>
</evidence>
<dbReference type="AlphaFoldDB" id="A0A1Z5HU78"/>
<accession>A0A1Z5HU78</accession>
<dbReference type="Proteomes" id="UP000197032">
    <property type="component" value="Unassembled WGS sequence"/>
</dbReference>
<protein>
    <submittedName>
        <fullName evidence="1">Uncharacterized protein</fullName>
    </submittedName>
</protein>
<gene>
    <name evidence="1" type="ORF">KKC1_22130</name>
</gene>
<dbReference type="EMBL" id="BDGJ01000112">
    <property type="protein sequence ID" value="GAW93072.1"/>
    <property type="molecule type" value="Genomic_DNA"/>
</dbReference>
<reference evidence="2" key="1">
    <citation type="journal article" date="2017" name="Appl. Environ. Microbiol.">
        <title>Genomic analysis of Calderihabitans maritimus KKC1, a thermophilic hydrogenogenic carboxydotrophic bacterium isolated from marine sediment.</title>
        <authorList>
            <person name="Omae K."/>
            <person name="Yoneda Y."/>
            <person name="Fukuyama Y."/>
            <person name="Yoshida T."/>
            <person name="Sako Y."/>
        </authorList>
    </citation>
    <scope>NUCLEOTIDE SEQUENCE [LARGE SCALE GENOMIC DNA]</scope>
    <source>
        <strain evidence="2">KKC1</strain>
    </source>
</reference>
<sequence>GQKCKVGNHLSGLVLIGRGLDLLVLYPVQF</sequence>
<proteinExistence type="predicted"/>
<organism evidence="1 2">
    <name type="scientific">Calderihabitans maritimus</name>
    <dbReference type="NCBI Taxonomy" id="1246530"/>
    <lineage>
        <taxon>Bacteria</taxon>
        <taxon>Bacillati</taxon>
        <taxon>Bacillota</taxon>
        <taxon>Clostridia</taxon>
        <taxon>Neomoorellales</taxon>
        <taxon>Calderihabitantaceae</taxon>
        <taxon>Calderihabitans</taxon>
    </lineage>
</organism>
<keyword evidence="2" id="KW-1185">Reference proteome</keyword>
<name>A0A1Z5HU78_9FIRM</name>
<evidence type="ECO:0000313" key="2">
    <source>
        <dbReference type="Proteomes" id="UP000197032"/>
    </source>
</evidence>
<comment type="caution">
    <text evidence="1">The sequence shown here is derived from an EMBL/GenBank/DDBJ whole genome shotgun (WGS) entry which is preliminary data.</text>
</comment>